<evidence type="ECO:0000256" key="2">
    <source>
        <dbReference type="ARBA" id="ARBA00022803"/>
    </source>
</evidence>
<feature type="non-terminal residue" evidence="5">
    <location>
        <position position="1"/>
    </location>
</feature>
<sequence>ALGKRTRFQENYVAQLILDVRREEDVPSSREFSPAPTPQEYLTKNLELNDDTVLNEIKLADSGQFEMPDLCAEELAVILGVCTNFQKNNPVHKLTEEELLAFTSCLLSQPKFWAIQTSALILRTKLERGSTRRVERAMRQTQIFEKLEMWEDVVICYERAGQHGKAEEILRRELEKKETPSLYCLLGDVLQDHSCYDKAWELSRHRSARAQRSKALLHLRNKEFRECVECFERSVKINPM</sequence>
<accession>A0A1A6GCJ4</accession>
<dbReference type="PANTHER" id="PTHR16193:SF0">
    <property type="entry name" value="TETRATRICOPEPTIDE REPEAT PROTEIN 27"/>
    <property type="match status" value="1"/>
</dbReference>
<dbReference type="Proteomes" id="UP000092124">
    <property type="component" value="Unassembled WGS sequence"/>
</dbReference>
<evidence type="ECO:0000313" key="5">
    <source>
        <dbReference type="EMBL" id="OBS63961.1"/>
    </source>
</evidence>
<evidence type="ECO:0000313" key="6">
    <source>
        <dbReference type="Proteomes" id="UP000092124"/>
    </source>
</evidence>
<proteinExistence type="inferred from homology"/>
<dbReference type="STRING" id="56216.A0A1A6GCJ4"/>
<dbReference type="EMBL" id="LZPO01097588">
    <property type="protein sequence ID" value="OBS63961.1"/>
    <property type="molecule type" value="Genomic_DNA"/>
</dbReference>
<organism evidence="5 6">
    <name type="scientific">Neotoma lepida</name>
    <name type="common">Desert woodrat</name>
    <dbReference type="NCBI Taxonomy" id="56216"/>
    <lineage>
        <taxon>Eukaryota</taxon>
        <taxon>Metazoa</taxon>
        <taxon>Chordata</taxon>
        <taxon>Craniata</taxon>
        <taxon>Vertebrata</taxon>
        <taxon>Euteleostomi</taxon>
        <taxon>Mammalia</taxon>
        <taxon>Eutheria</taxon>
        <taxon>Euarchontoglires</taxon>
        <taxon>Glires</taxon>
        <taxon>Rodentia</taxon>
        <taxon>Myomorpha</taxon>
        <taxon>Muroidea</taxon>
        <taxon>Cricetidae</taxon>
        <taxon>Neotominae</taxon>
        <taxon>Neotoma</taxon>
    </lineage>
</organism>
<dbReference type="PANTHER" id="PTHR16193">
    <property type="entry name" value="TETRATRICOPEPTIDE REPEAT PROTEIN 27"/>
    <property type="match status" value="1"/>
</dbReference>
<dbReference type="Gene3D" id="1.25.40.10">
    <property type="entry name" value="Tetratricopeptide repeat domain"/>
    <property type="match status" value="1"/>
</dbReference>
<dbReference type="InterPro" id="IPR044244">
    <property type="entry name" value="TTC27/Emw1"/>
</dbReference>
<keyword evidence="2" id="KW-0802">TPR repeat</keyword>
<keyword evidence="1" id="KW-0677">Repeat</keyword>
<dbReference type="AlphaFoldDB" id="A0A1A6GCJ4"/>
<comment type="caution">
    <text evidence="5">The sequence shown here is derived from an EMBL/GenBank/DDBJ whole genome shotgun (WGS) entry which is preliminary data.</text>
</comment>
<dbReference type="SUPFAM" id="SSF48452">
    <property type="entry name" value="TPR-like"/>
    <property type="match status" value="1"/>
</dbReference>
<evidence type="ECO:0000256" key="4">
    <source>
        <dbReference type="ARBA" id="ARBA00024124"/>
    </source>
</evidence>
<gene>
    <name evidence="5" type="ORF">A6R68_07500</name>
</gene>
<dbReference type="InterPro" id="IPR011990">
    <property type="entry name" value="TPR-like_helical_dom_sf"/>
</dbReference>
<comment type="similarity">
    <text evidence="3">Belongs to the TTC27 family.</text>
</comment>
<protein>
    <recommendedName>
        <fullName evidence="4">Tetratricopeptide repeat protein 27</fullName>
    </recommendedName>
</protein>
<name>A0A1A6GCJ4_NEOLE</name>
<reference evidence="5 6" key="1">
    <citation type="submission" date="2016-06" db="EMBL/GenBank/DDBJ databases">
        <title>The Draft Genome Sequence and Annotation of the Desert Woodrat Neotoma lepida.</title>
        <authorList>
            <person name="Campbell M."/>
            <person name="Oakeson K.F."/>
            <person name="Yandell M."/>
            <person name="Halpert J.R."/>
            <person name="Dearing D."/>
        </authorList>
    </citation>
    <scope>NUCLEOTIDE SEQUENCE [LARGE SCALE GENOMIC DNA]</scope>
    <source>
        <strain evidence="5">417</strain>
        <tissue evidence="5">Liver</tissue>
    </source>
</reference>
<evidence type="ECO:0000256" key="3">
    <source>
        <dbReference type="ARBA" id="ARBA00024020"/>
    </source>
</evidence>
<keyword evidence="6" id="KW-1185">Reference proteome</keyword>
<dbReference type="OrthoDB" id="1936594at2759"/>
<feature type="non-terminal residue" evidence="5">
    <location>
        <position position="240"/>
    </location>
</feature>
<evidence type="ECO:0000256" key="1">
    <source>
        <dbReference type="ARBA" id="ARBA00022737"/>
    </source>
</evidence>